<reference evidence="1" key="1">
    <citation type="submission" date="2022-10" db="EMBL/GenBank/DDBJ databases">
        <title>Tapping the CABI collections for fungal endophytes: first genome assemblies for Collariella, Neodidymelliopsis, Ascochyta clinopodiicola, Didymella pomorum, Didymosphaeria variabile, Neocosmospora piperis and Neocucurbitaria cava.</title>
        <authorList>
            <person name="Hill R."/>
        </authorList>
    </citation>
    <scope>NUCLEOTIDE SEQUENCE</scope>
    <source>
        <strain evidence="1">IMI 366586</strain>
    </source>
</reference>
<comment type="caution">
    <text evidence="1">The sequence shown here is derived from an EMBL/GenBank/DDBJ whole genome shotgun (WGS) entry which is preliminary data.</text>
</comment>
<keyword evidence="2" id="KW-1185">Reference proteome</keyword>
<proteinExistence type="predicted"/>
<accession>A0A9W8WG05</accession>
<name>A0A9W8WG05_9HYPO</name>
<gene>
    <name evidence="1" type="ORF">N0V84_004325</name>
</gene>
<evidence type="ECO:0000313" key="2">
    <source>
        <dbReference type="Proteomes" id="UP001140502"/>
    </source>
</evidence>
<dbReference type="OrthoDB" id="5424209at2759"/>
<sequence>MAEPSLTRLPPSLEEQEEYYYGLPSRPKLVARSSTAPWSPQYDRWPISKCLYVVGEHAIAELWNDADSSLRRQILQVVKKVDWTAIDVLRVGYAHDNERTGERFSRPVTVLISVKTGLTFEQGYDVVAACSQILESHNLNDVQVEMKESEVSRAASTPLPASLSTPAVSTSNQATSSQLLKFSSRPLTGPVDTTALLSEYLGLSIAPSDAPNHEGTKCLYLRSGTKVFALTCRHVVFTNSHPNTTYQHDNTTVTHTVMQPGNGTWAKHKSDLAGLINDDNEYLDQLKSEPNPVRRQTLTQSTKARLDEREALARWLAEWDNPEMRVFGHVIFSPAFGFVQTQGSSGKRLRDWALIELSQDKHSTPLASLSNLVYIERGTQYIVEKRRLGWKHLGPSTDFAGSAVRVEGTIPEREIRRPRSSTPSDDPALLVIKHGDMVMM</sequence>
<protein>
    <submittedName>
        <fullName evidence="1">Uncharacterized protein</fullName>
    </submittedName>
</protein>
<evidence type="ECO:0000313" key="1">
    <source>
        <dbReference type="EMBL" id="KAJ4323453.1"/>
    </source>
</evidence>
<dbReference type="EMBL" id="JAPEUR010000070">
    <property type="protein sequence ID" value="KAJ4323453.1"/>
    <property type="molecule type" value="Genomic_DNA"/>
</dbReference>
<dbReference type="AlphaFoldDB" id="A0A9W8WG05"/>
<dbReference type="Proteomes" id="UP001140502">
    <property type="component" value="Unassembled WGS sequence"/>
</dbReference>
<organism evidence="1 2">
    <name type="scientific">Fusarium piperis</name>
    <dbReference type="NCBI Taxonomy" id="1435070"/>
    <lineage>
        <taxon>Eukaryota</taxon>
        <taxon>Fungi</taxon>
        <taxon>Dikarya</taxon>
        <taxon>Ascomycota</taxon>
        <taxon>Pezizomycotina</taxon>
        <taxon>Sordariomycetes</taxon>
        <taxon>Hypocreomycetidae</taxon>
        <taxon>Hypocreales</taxon>
        <taxon>Nectriaceae</taxon>
        <taxon>Fusarium</taxon>
        <taxon>Fusarium solani species complex</taxon>
    </lineage>
</organism>